<feature type="compositionally biased region" description="Basic residues" evidence="1">
    <location>
        <begin position="53"/>
        <end position="63"/>
    </location>
</feature>
<keyword evidence="4" id="KW-1185">Reference proteome</keyword>
<dbReference type="RefSeq" id="WP_013102561.1">
    <property type="nucleotide sequence ID" value="NZ_CP037939.1"/>
</dbReference>
<feature type="compositionally biased region" description="Low complexity" evidence="1">
    <location>
        <begin position="119"/>
        <end position="146"/>
    </location>
</feature>
<name>A0ABX5SMF9_9LACO</name>
<reference evidence="3 4" key="1">
    <citation type="submission" date="2019-03" db="EMBL/GenBank/DDBJ databases">
        <title>Complete Genome Sequence of Leuconostoc kimchii strain NKJ218 Isolated from Homemade Kimchi.</title>
        <authorList>
            <person name="Jung J.Y."/>
            <person name="Jin H.M."/>
            <person name="Jung J.-W."/>
            <person name="Lee S.-Y."/>
            <person name="Ryu B.-G."/>
            <person name="Han S.-S."/>
            <person name="Kang H.K."/>
            <person name="Choi H.W."/>
            <person name="Chung E.J."/>
            <person name="Choi K.-M."/>
        </authorList>
    </citation>
    <scope>NUCLEOTIDE SEQUENCE [LARGE SCALE GENOMIC DNA]</scope>
    <source>
        <strain evidence="3 4">NKJ218</strain>
    </source>
</reference>
<dbReference type="EMBL" id="CP037939">
    <property type="protein sequence ID" value="QBR47320.1"/>
    <property type="molecule type" value="Genomic_DNA"/>
</dbReference>
<protein>
    <recommendedName>
        <fullName evidence="5">Cell wall anchor protein</fullName>
    </recommendedName>
</protein>
<gene>
    <name evidence="3" type="ORF">EW139_03970</name>
</gene>
<evidence type="ECO:0008006" key="5">
    <source>
        <dbReference type="Google" id="ProtNLM"/>
    </source>
</evidence>
<keyword evidence="2" id="KW-1133">Transmembrane helix</keyword>
<feature type="region of interest" description="Disordered" evidence="1">
    <location>
        <begin position="104"/>
        <end position="147"/>
    </location>
</feature>
<proteinExistence type="predicted"/>
<dbReference type="Proteomes" id="UP000295756">
    <property type="component" value="Chromosome"/>
</dbReference>
<evidence type="ECO:0000313" key="4">
    <source>
        <dbReference type="Proteomes" id="UP000295756"/>
    </source>
</evidence>
<feature type="compositionally biased region" description="Polar residues" evidence="1">
    <location>
        <begin position="104"/>
        <end position="118"/>
    </location>
</feature>
<evidence type="ECO:0000256" key="2">
    <source>
        <dbReference type="SAM" id="Phobius"/>
    </source>
</evidence>
<evidence type="ECO:0000313" key="3">
    <source>
        <dbReference type="EMBL" id="QBR47320.1"/>
    </source>
</evidence>
<accession>A0ABX5SMF9</accession>
<evidence type="ECO:0000256" key="1">
    <source>
        <dbReference type="SAM" id="MobiDB-lite"/>
    </source>
</evidence>
<feature type="region of interest" description="Disordered" evidence="1">
    <location>
        <begin position="47"/>
        <end position="79"/>
    </location>
</feature>
<feature type="compositionally biased region" description="Low complexity" evidence="1">
    <location>
        <begin position="64"/>
        <end position="79"/>
    </location>
</feature>
<sequence>MQRKPFKKSHRARNIVIATLIAILVIFTIFAIVGHNQQSVHKIAQTKSTVTSKTKRAKSKSSHPKSSSSTTLASASESTSVAEAPVTASSAVSSVINTVTNDATQTPITDNSTADNNITATSSSDTNSESVSSGQVQQSNSSSAASTTFGNWSASTYDAVAIGTVTYDEVRATYGNPTYLTASDQLYATWQSTSGAKVAIVFTPTGDANNLKLVASSKSQSGLQ</sequence>
<feature type="transmembrane region" description="Helical" evidence="2">
    <location>
        <begin position="12"/>
        <end position="33"/>
    </location>
</feature>
<organism evidence="3 4">
    <name type="scientific">Leuconostoc kimchii</name>
    <dbReference type="NCBI Taxonomy" id="136609"/>
    <lineage>
        <taxon>Bacteria</taxon>
        <taxon>Bacillati</taxon>
        <taxon>Bacillota</taxon>
        <taxon>Bacilli</taxon>
        <taxon>Lactobacillales</taxon>
        <taxon>Lactobacillaceae</taxon>
        <taxon>Leuconostoc</taxon>
    </lineage>
</organism>
<keyword evidence="2" id="KW-0812">Transmembrane</keyword>
<keyword evidence="2" id="KW-0472">Membrane</keyword>